<evidence type="ECO:0000256" key="1">
    <source>
        <dbReference type="SAM" id="Phobius"/>
    </source>
</evidence>
<keyword evidence="1" id="KW-1133">Transmembrane helix</keyword>
<sequence>MERLREKEVNARVGVLERKKKRRDRTTEQAILDIGGTVNEAYKKAREELGDVIAGNKPDFTNSNLCFGYDSCDKYFNMENSTCPKIQFTSKPTVNILGLDVFKIFNQTSKRIKDSSTFVDTINDYIQILMYILLGHLLITNFISLYKYKTDVGYNNRYMYADFKDYDEEMEAESGYSVRKKANEIGVYKIKIGFRSLVNSFGDITTIFLNVLFSITLSFLVIACFLGETCLHALTKSLFKNGKITIRAYGKGNITFTNFDAMPANLSNLYRQGIGKPFSEPNIFIFDSKYKVKCLDDIQIPSLSYYDDNQRHLSFNGKKIVVLLAIIFLLSLIKNWGPILSERIFRGFYPNIHRRRLEHLYEKLKIKKIVDDYMISTTLQYDKLRGKKETSNKSVQDVEGNDRK</sequence>
<feature type="transmembrane region" description="Helical" evidence="1">
    <location>
        <begin position="207"/>
        <end position="234"/>
    </location>
</feature>
<keyword evidence="3" id="KW-1185">Reference proteome</keyword>
<feature type="transmembrane region" description="Helical" evidence="1">
    <location>
        <begin position="128"/>
        <end position="146"/>
    </location>
</feature>
<accession>A0A7I8W943</accession>
<dbReference type="Proteomes" id="UP000549394">
    <property type="component" value="Unassembled WGS sequence"/>
</dbReference>
<feature type="transmembrane region" description="Helical" evidence="1">
    <location>
        <begin position="320"/>
        <end position="337"/>
    </location>
</feature>
<name>A0A7I8W943_9ANNE</name>
<evidence type="ECO:0000313" key="2">
    <source>
        <dbReference type="EMBL" id="CAD5124652.1"/>
    </source>
</evidence>
<keyword evidence="1" id="KW-0812">Transmembrane</keyword>
<keyword evidence="1" id="KW-0472">Membrane</keyword>
<reference evidence="2 3" key="1">
    <citation type="submission" date="2020-08" db="EMBL/GenBank/DDBJ databases">
        <authorList>
            <person name="Hejnol A."/>
        </authorList>
    </citation>
    <scope>NUCLEOTIDE SEQUENCE [LARGE SCALE GENOMIC DNA]</scope>
</reference>
<dbReference type="AlphaFoldDB" id="A0A7I8W943"/>
<gene>
    <name evidence="2" type="ORF">DGYR_LOCUS12163</name>
</gene>
<dbReference type="EMBL" id="CAJFCJ010000022">
    <property type="protein sequence ID" value="CAD5124652.1"/>
    <property type="molecule type" value="Genomic_DNA"/>
</dbReference>
<proteinExistence type="predicted"/>
<organism evidence="2 3">
    <name type="scientific">Dimorphilus gyrociliatus</name>
    <dbReference type="NCBI Taxonomy" id="2664684"/>
    <lineage>
        <taxon>Eukaryota</taxon>
        <taxon>Metazoa</taxon>
        <taxon>Spiralia</taxon>
        <taxon>Lophotrochozoa</taxon>
        <taxon>Annelida</taxon>
        <taxon>Polychaeta</taxon>
        <taxon>Polychaeta incertae sedis</taxon>
        <taxon>Dinophilidae</taxon>
        <taxon>Dimorphilus</taxon>
    </lineage>
</organism>
<evidence type="ECO:0000313" key="3">
    <source>
        <dbReference type="Proteomes" id="UP000549394"/>
    </source>
</evidence>
<comment type="caution">
    <text evidence="2">The sequence shown here is derived from an EMBL/GenBank/DDBJ whole genome shotgun (WGS) entry which is preliminary data.</text>
</comment>
<protein>
    <submittedName>
        <fullName evidence="2">DgyrCDS12919</fullName>
    </submittedName>
</protein>